<keyword evidence="6" id="KW-0833">Ubl conjugation pathway</keyword>
<feature type="region of interest" description="Disordered" evidence="9">
    <location>
        <begin position="89"/>
        <end position="138"/>
    </location>
</feature>
<evidence type="ECO:0000256" key="7">
    <source>
        <dbReference type="ARBA" id="ARBA00022833"/>
    </source>
</evidence>
<dbReference type="SMART" id="SM00356">
    <property type="entry name" value="ZnF_C3H1"/>
    <property type="match status" value="2"/>
</dbReference>
<keyword evidence="14" id="KW-1185">Reference proteome</keyword>
<dbReference type="InterPro" id="IPR001841">
    <property type="entry name" value="Znf_RING"/>
</dbReference>
<dbReference type="InterPro" id="IPR000571">
    <property type="entry name" value="Znf_CCCH"/>
</dbReference>
<reference evidence="13" key="1">
    <citation type="submission" date="2023-06" db="EMBL/GenBank/DDBJ databases">
        <authorList>
            <consortium name="Lawrence Berkeley National Laboratory"/>
            <person name="Ahrendt S."/>
            <person name="Sahu N."/>
            <person name="Indic B."/>
            <person name="Wong-Bajracharya J."/>
            <person name="Merenyi Z."/>
            <person name="Ke H.-M."/>
            <person name="Monk M."/>
            <person name="Kocsube S."/>
            <person name="Drula E."/>
            <person name="Lipzen A."/>
            <person name="Balint B."/>
            <person name="Henrissat B."/>
            <person name="Andreopoulos B."/>
            <person name="Martin F.M."/>
            <person name="Harder C.B."/>
            <person name="Rigling D."/>
            <person name="Ford K.L."/>
            <person name="Foster G.D."/>
            <person name="Pangilinan J."/>
            <person name="Papanicolaou A."/>
            <person name="Barry K."/>
            <person name="LaButti K."/>
            <person name="Viragh M."/>
            <person name="Koriabine M."/>
            <person name="Yan M."/>
            <person name="Riley R."/>
            <person name="Champramary S."/>
            <person name="Plett K.L."/>
            <person name="Tsai I.J."/>
            <person name="Slot J."/>
            <person name="Sipos G."/>
            <person name="Plett J."/>
            <person name="Nagy L.G."/>
            <person name="Grigoriev I.V."/>
        </authorList>
    </citation>
    <scope>NUCLEOTIDE SEQUENCE</scope>
    <source>
        <strain evidence="13">ICMP 16352</strain>
    </source>
</reference>
<dbReference type="EMBL" id="JAUEPR010000006">
    <property type="protein sequence ID" value="KAK0483922.1"/>
    <property type="molecule type" value="Genomic_DNA"/>
</dbReference>
<dbReference type="InterPro" id="IPR027370">
    <property type="entry name" value="Znf-RING_euk"/>
</dbReference>
<organism evidence="13 14">
    <name type="scientific">Armillaria novae-zelandiae</name>
    <dbReference type="NCBI Taxonomy" id="153914"/>
    <lineage>
        <taxon>Eukaryota</taxon>
        <taxon>Fungi</taxon>
        <taxon>Dikarya</taxon>
        <taxon>Basidiomycota</taxon>
        <taxon>Agaricomycotina</taxon>
        <taxon>Agaricomycetes</taxon>
        <taxon>Agaricomycetidae</taxon>
        <taxon>Agaricales</taxon>
        <taxon>Marasmiineae</taxon>
        <taxon>Physalacriaceae</taxon>
        <taxon>Armillaria</taxon>
    </lineage>
</organism>
<dbReference type="PROSITE" id="PS51873">
    <property type="entry name" value="TRIAD"/>
    <property type="match status" value="1"/>
</dbReference>
<dbReference type="GO" id="GO:0000151">
    <property type="term" value="C:ubiquitin ligase complex"/>
    <property type="evidence" value="ECO:0007669"/>
    <property type="project" value="TreeGrafter"/>
</dbReference>
<dbReference type="InterPro" id="IPR013083">
    <property type="entry name" value="Znf_RING/FYVE/PHD"/>
</dbReference>
<evidence type="ECO:0000259" key="10">
    <source>
        <dbReference type="PROSITE" id="PS50089"/>
    </source>
</evidence>
<evidence type="ECO:0000256" key="6">
    <source>
        <dbReference type="ARBA" id="ARBA00022786"/>
    </source>
</evidence>
<feature type="domain" description="C3H1-type" evidence="11">
    <location>
        <begin position="134"/>
        <end position="161"/>
    </location>
</feature>
<name>A0AA39PGM9_9AGAR</name>
<dbReference type="GO" id="GO:0043130">
    <property type="term" value="F:ubiquitin binding"/>
    <property type="evidence" value="ECO:0007669"/>
    <property type="project" value="TreeGrafter"/>
</dbReference>
<evidence type="ECO:0000256" key="9">
    <source>
        <dbReference type="SAM" id="MobiDB-lite"/>
    </source>
</evidence>
<evidence type="ECO:0000256" key="4">
    <source>
        <dbReference type="ARBA" id="ARBA00022737"/>
    </source>
</evidence>
<dbReference type="Pfam" id="PF01485">
    <property type="entry name" value="IBR"/>
    <property type="match status" value="1"/>
</dbReference>
<evidence type="ECO:0000256" key="3">
    <source>
        <dbReference type="ARBA" id="ARBA00022723"/>
    </source>
</evidence>
<dbReference type="InterPro" id="IPR012677">
    <property type="entry name" value="Nucleotide-bd_a/b_plait_sf"/>
</dbReference>
<dbReference type="InterPro" id="IPR002867">
    <property type="entry name" value="IBR_dom"/>
</dbReference>
<dbReference type="SUPFAM" id="SSF57850">
    <property type="entry name" value="RING/U-box"/>
    <property type="match status" value="3"/>
</dbReference>
<evidence type="ECO:0000256" key="2">
    <source>
        <dbReference type="ARBA" id="ARBA00022679"/>
    </source>
</evidence>
<keyword evidence="2" id="KW-0808">Transferase</keyword>
<sequence>MSATNSTVCRDFLRGQCKYGARCRYQHPDRTSGIPHTSHNSINKKGKKRNDNSNQHIVRNVDVQSNLSTPEDCNSKDTVPYSVLHRGEQSNFPQDSEANVVNEKEVPPPDTLASQERQQKERSGQQATNSRGRKRGEQPCFAWKHGSCAKGEKCWYAHDPEAQQAERRRREEEQRRKEEAARQQREEARRKAEEQQRRQEEQERRQEEEQRRADQQRRVTDAQVTIQRVVLAGSIVTFSAGLAIENTITGFESCRIRVKNIPRNARENEIAALFTQQGLNKFEFHVVSVKDMPGRNGKREADIVTNADVAQSLAVGLEGLEFGDERLEFEVGVFNAPGAMGALTPRDENTLTISCRAPSVRYVVEYPDILSCRTKVAELNGRICAGRRVKVEMNQVPPGHVLPNFRPNTIKISNLPDVVLPAIVTDFSQSHLIRPLRPLSFDIDSAIRCLQLHINQIEGIGMESFEVTSRGDNEAGILSIRTRFNTWDDAKKVHDALLDRRFSYICNSVFWLRIAPQALYTIIIPSGQYRAQETLWKELQGSIKDRKACNIIIRELNGGDYRIQVLGTVKAALGALKVRVESLTAGEKIDGWHDHLAYPQAHLVQQITKAGAFLRSDSRKRTLKLYGEPKALEEAKTVVMEELDRLASLEFTVTLPRPSVGYFVRTGLAAMRELFGEGNVALDIGSAVITVRGGDREEVRLHLNNHITESRKSVNVNVAPGSHTCPICYDDVSTPFQLACEHVYCTGCIRHLLTSAAQTGNFPLVCMGNESTCGAPISIPVIRKFLPQTAFDHLLETVFTTHVDKHPLEFKYCKTPDCTQIYRKSEAVSALRCPSCFSEICSSCGEDSHERLSCEDARIHNNPVEQERMSEAWLSQQRGIKKCPACSRLLEKTEGCNHMTCPFVLSPFIWSLKLTGFSSCGAHICWRCMGTFDADNIYDHMSTVHGGIYADEPDPVPAQPQAAAPAPPPANPEVDAFRDVDYFEQVRLLNEVEAHRVAQEQYDRNRREQDRIAAEATERRRLEQAEQERAWRVAQEQYTRNRREQERIDAEARERRRLERAEQERAQQAAQEQYDQEQQRSEQVAQQRRQQEAERQRTRRLHEEQVNRDQNERAQQAARRRQHLRRPLPPPPGSEIEAWCCVVM</sequence>
<feature type="domain" description="C3H1-type" evidence="11">
    <location>
        <begin position="3"/>
        <end position="30"/>
    </location>
</feature>
<dbReference type="PROSITE" id="PS50103">
    <property type="entry name" value="ZF_C3H1"/>
    <property type="match status" value="2"/>
</dbReference>
<feature type="region of interest" description="Disordered" evidence="9">
    <location>
        <begin position="27"/>
        <end position="55"/>
    </location>
</feature>
<evidence type="ECO:0000256" key="1">
    <source>
        <dbReference type="ARBA" id="ARBA00004906"/>
    </source>
</evidence>
<keyword evidence="4" id="KW-0677">Repeat</keyword>
<feature type="domain" description="RING-type" evidence="10">
    <location>
        <begin position="725"/>
        <end position="766"/>
    </location>
</feature>
<feature type="region of interest" description="Disordered" evidence="9">
    <location>
        <begin position="949"/>
        <end position="974"/>
    </location>
</feature>
<dbReference type="GO" id="GO:0097039">
    <property type="term" value="P:protein linear polyubiquitination"/>
    <property type="evidence" value="ECO:0007669"/>
    <property type="project" value="TreeGrafter"/>
</dbReference>
<keyword evidence="7 8" id="KW-0862">Zinc</keyword>
<feature type="domain" description="RING-type" evidence="12">
    <location>
        <begin position="721"/>
        <end position="951"/>
    </location>
</feature>
<comment type="pathway">
    <text evidence="1">Protein modification; protein ubiquitination.</text>
</comment>
<protein>
    <submittedName>
        <fullName evidence="13">Uncharacterized protein</fullName>
    </submittedName>
</protein>
<dbReference type="Pfam" id="PF00642">
    <property type="entry name" value="zf-CCCH"/>
    <property type="match status" value="1"/>
</dbReference>
<feature type="compositionally biased region" description="Basic and acidic residues" evidence="9">
    <location>
        <begin position="1089"/>
        <end position="1112"/>
    </location>
</feature>
<gene>
    <name evidence="13" type="ORF">IW261DRAFT_1561701</name>
</gene>
<dbReference type="CDD" id="cd20335">
    <property type="entry name" value="BRcat_RBR"/>
    <property type="match status" value="1"/>
</dbReference>
<evidence type="ECO:0000313" key="14">
    <source>
        <dbReference type="Proteomes" id="UP001175227"/>
    </source>
</evidence>
<evidence type="ECO:0000259" key="12">
    <source>
        <dbReference type="PROSITE" id="PS51873"/>
    </source>
</evidence>
<feature type="compositionally biased region" description="Polar residues" evidence="9">
    <location>
        <begin position="89"/>
        <end position="99"/>
    </location>
</feature>
<accession>A0AA39PGM9</accession>
<feature type="zinc finger region" description="C3H1-type" evidence="8">
    <location>
        <begin position="3"/>
        <end position="30"/>
    </location>
</feature>
<dbReference type="Gene3D" id="4.10.1000.10">
    <property type="entry name" value="Zinc finger, CCCH-type"/>
    <property type="match status" value="1"/>
</dbReference>
<dbReference type="GO" id="GO:0008270">
    <property type="term" value="F:zinc ion binding"/>
    <property type="evidence" value="ECO:0007669"/>
    <property type="project" value="UniProtKB-KW"/>
</dbReference>
<keyword evidence="5 8" id="KW-0863">Zinc-finger</keyword>
<dbReference type="PANTHER" id="PTHR22770:SF13">
    <property type="entry name" value="RING-TYPE DOMAIN-CONTAINING PROTEIN"/>
    <property type="match status" value="1"/>
</dbReference>
<dbReference type="Pfam" id="PF13445">
    <property type="entry name" value="zf-RING_UBOX"/>
    <property type="match status" value="1"/>
</dbReference>
<evidence type="ECO:0000259" key="11">
    <source>
        <dbReference type="PROSITE" id="PS50103"/>
    </source>
</evidence>
<dbReference type="InterPro" id="IPR017907">
    <property type="entry name" value="Znf_RING_CS"/>
</dbReference>
<proteinExistence type="predicted"/>
<dbReference type="Gene3D" id="3.30.40.10">
    <property type="entry name" value="Zinc/RING finger domain, C3HC4 (zinc finger)"/>
    <property type="match status" value="1"/>
</dbReference>
<dbReference type="GO" id="GO:0043161">
    <property type="term" value="P:proteasome-mediated ubiquitin-dependent protein catabolic process"/>
    <property type="evidence" value="ECO:0007669"/>
    <property type="project" value="TreeGrafter"/>
</dbReference>
<dbReference type="PROSITE" id="PS50089">
    <property type="entry name" value="ZF_RING_2"/>
    <property type="match status" value="1"/>
</dbReference>
<dbReference type="InterPro" id="IPR044066">
    <property type="entry name" value="TRIAD_supradom"/>
</dbReference>
<feature type="zinc finger region" description="C3H1-type" evidence="8">
    <location>
        <begin position="134"/>
        <end position="161"/>
    </location>
</feature>
<dbReference type="SUPFAM" id="SSF54928">
    <property type="entry name" value="RNA-binding domain, RBD"/>
    <property type="match status" value="1"/>
</dbReference>
<evidence type="ECO:0000256" key="8">
    <source>
        <dbReference type="PROSITE-ProRule" id="PRU00723"/>
    </source>
</evidence>
<feature type="compositionally biased region" description="Basic and acidic residues" evidence="9">
    <location>
        <begin position="1054"/>
        <end position="1065"/>
    </location>
</feature>
<dbReference type="GO" id="GO:0004842">
    <property type="term" value="F:ubiquitin-protein transferase activity"/>
    <property type="evidence" value="ECO:0007669"/>
    <property type="project" value="TreeGrafter"/>
</dbReference>
<dbReference type="Proteomes" id="UP001175227">
    <property type="component" value="Unassembled WGS sequence"/>
</dbReference>
<keyword evidence="3 8" id="KW-0479">Metal-binding</keyword>
<comment type="caution">
    <text evidence="13">The sequence shown here is derived from an EMBL/GenBank/DDBJ whole genome shotgun (WGS) entry which is preliminary data.</text>
</comment>
<feature type="region of interest" description="Disordered" evidence="9">
    <location>
        <begin position="1054"/>
        <end position="1134"/>
    </location>
</feature>
<feature type="region of interest" description="Disordered" evidence="9">
    <location>
        <begin position="165"/>
        <end position="219"/>
    </location>
</feature>
<dbReference type="AlphaFoldDB" id="A0AA39PGM9"/>
<dbReference type="PROSITE" id="PS00518">
    <property type="entry name" value="ZF_RING_1"/>
    <property type="match status" value="1"/>
</dbReference>
<evidence type="ECO:0000256" key="5">
    <source>
        <dbReference type="ARBA" id="ARBA00022771"/>
    </source>
</evidence>
<evidence type="ECO:0000313" key="13">
    <source>
        <dbReference type="EMBL" id="KAK0483922.1"/>
    </source>
</evidence>
<dbReference type="InterPro" id="IPR035979">
    <property type="entry name" value="RBD_domain_sf"/>
</dbReference>
<dbReference type="Gene3D" id="1.20.120.1750">
    <property type="match status" value="1"/>
</dbReference>
<dbReference type="PANTHER" id="PTHR22770">
    <property type="entry name" value="UBIQUITIN CONJUGATING ENZYME 7 INTERACTING PROTEIN-RELATED"/>
    <property type="match status" value="1"/>
</dbReference>
<dbReference type="Gene3D" id="3.30.70.330">
    <property type="match status" value="1"/>
</dbReference>
<dbReference type="InterPro" id="IPR051628">
    <property type="entry name" value="LUBAC_E3_Ligases"/>
</dbReference>
<dbReference type="GO" id="GO:0003676">
    <property type="term" value="F:nucleic acid binding"/>
    <property type="evidence" value="ECO:0007669"/>
    <property type="project" value="InterPro"/>
</dbReference>